<feature type="compositionally biased region" description="Basic and acidic residues" evidence="1">
    <location>
        <begin position="147"/>
        <end position="157"/>
    </location>
</feature>
<evidence type="ECO:0000313" key="2">
    <source>
        <dbReference type="EMBL" id="KOG55748.1"/>
    </source>
</evidence>
<evidence type="ECO:0008006" key="4">
    <source>
        <dbReference type="Google" id="ProtNLM"/>
    </source>
</evidence>
<feature type="non-terminal residue" evidence="2">
    <location>
        <position position="224"/>
    </location>
</feature>
<feature type="compositionally biased region" description="Low complexity" evidence="1">
    <location>
        <begin position="38"/>
        <end position="55"/>
    </location>
</feature>
<organism evidence="2 3">
    <name type="scientific">Streptomyces varsoviensis</name>
    <dbReference type="NCBI Taxonomy" id="67373"/>
    <lineage>
        <taxon>Bacteria</taxon>
        <taxon>Bacillati</taxon>
        <taxon>Actinomycetota</taxon>
        <taxon>Actinomycetes</taxon>
        <taxon>Kitasatosporales</taxon>
        <taxon>Streptomycetaceae</taxon>
        <taxon>Streptomyces</taxon>
    </lineage>
</organism>
<protein>
    <recommendedName>
        <fullName evidence="4">DUF3558 domain-containing protein</fullName>
    </recommendedName>
</protein>
<feature type="region of interest" description="Disordered" evidence="1">
    <location>
        <begin position="147"/>
        <end position="188"/>
    </location>
</feature>
<reference evidence="2 3" key="1">
    <citation type="submission" date="2015-07" db="EMBL/GenBank/DDBJ databases">
        <authorList>
            <person name="Ju K.-S."/>
            <person name="Doroghazi J.R."/>
            <person name="Metcalf W.W."/>
        </authorList>
    </citation>
    <scope>NUCLEOTIDE SEQUENCE [LARGE SCALE GENOMIC DNA]</scope>
    <source>
        <strain evidence="2 3">NRRL B-3589</strain>
    </source>
</reference>
<comment type="caution">
    <text evidence="2">The sequence shown here is derived from an EMBL/GenBank/DDBJ whole genome shotgun (WGS) entry which is preliminary data.</text>
</comment>
<feature type="region of interest" description="Disordered" evidence="1">
    <location>
        <begin position="25"/>
        <end position="55"/>
    </location>
</feature>
<evidence type="ECO:0000256" key="1">
    <source>
        <dbReference type="SAM" id="MobiDB-lite"/>
    </source>
</evidence>
<sequence>MHRTAPRLARILACGAVPVMLVATGCSDDSGSKKKDSSSSSSASAPSSASASPTVAPAAFSKLPEACKEISTKTVEKLVPNVKEKNGKVLKPPRNDSSTSCMWNGTDDDDVKNMQYRYLAIDLNLFPSHPTLGSGDQRAKAYVPQESDKAAKADGAKNVKTGTADGVGDQAVTVKAESKRDGDDYRDQRVVARTANAVVTVQYNGAGFQGAKSPDADDLLKQAV</sequence>
<gene>
    <name evidence="2" type="ORF">ADK38_43520</name>
</gene>
<name>A0ABR5IST2_9ACTN</name>
<dbReference type="EMBL" id="LGUT01004261">
    <property type="protein sequence ID" value="KOG55748.1"/>
    <property type="molecule type" value="Genomic_DNA"/>
</dbReference>
<keyword evidence="3" id="KW-1185">Reference proteome</keyword>
<feature type="compositionally biased region" description="Basic and acidic residues" evidence="1">
    <location>
        <begin position="176"/>
        <end position="188"/>
    </location>
</feature>
<dbReference type="Proteomes" id="UP000037020">
    <property type="component" value="Unassembled WGS sequence"/>
</dbReference>
<accession>A0ABR5IST2</accession>
<dbReference type="PROSITE" id="PS51257">
    <property type="entry name" value="PROKAR_LIPOPROTEIN"/>
    <property type="match status" value="1"/>
</dbReference>
<evidence type="ECO:0000313" key="3">
    <source>
        <dbReference type="Proteomes" id="UP000037020"/>
    </source>
</evidence>
<proteinExistence type="predicted"/>